<protein>
    <recommendedName>
        <fullName evidence="3">DUF962 family protein</fullName>
    </recommendedName>
</protein>
<dbReference type="Pfam" id="PF06127">
    <property type="entry name" value="Mpo1-like"/>
    <property type="match status" value="1"/>
</dbReference>
<dbReference type="AlphaFoldDB" id="A0A6C0C3X3"/>
<evidence type="ECO:0000256" key="1">
    <source>
        <dbReference type="SAM" id="Phobius"/>
    </source>
</evidence>
<organism evidence="2">
    <name type="scientific">viral metagenome</name>
    <dbReference type="NCBI Taxonomy" id="1070528"/>
    <lineage>
        <taxon>unclassified sequences</taxon>
        <taxon>metagenomes</taxon>
        <taxon>organismal metagenomes</taxon>
    </lineage>
</organism>
<proteinExistence type="predicted"/>
<sequence>MNNQTCISQNTFEFYNSYHTHPINKFFHLLGIPSIVLSTLILFRDFYIGYSGQICGLDFKNSGLGFNNVLLSYYIFYYYSYGFYPGFVMQIYLTFLNWLSNWLVVNKKINFKQTSSLFLFSWALQFMGHVVEGNRPALTDSINQAFLGAPIFSLTPIIPNLKKYLTN</sequence>
<dbReference type="GO" id="GO:0046521">
    <property type="term" value="P:sphingoid catabolic process"/>
    <property type="evidence" value="ECO:0007669"/>
    <property type="project" value="TreeGrafter"/>
</dbReference>
<evidence type="ECO:0008006" key="3">
    <source>
        <dbReference type="Google" id="ProtNLM"/>
    </source>
</evidence>
<feature type="transmembrane region" description="Helical" evidence="1">
    <location>
        <begin position="87"/>
        <end position="105"/>
    </location>
</feature>
<dbReference type="PANTHER" id="PTHR28026:SF9">
    <property type="entry name" value="2-HYDROXY-PALMITIC ACID DIOXYGENASE MPO1"/>
    <property type="match status" value="1"/>
</dbReference>
<dbReference type="EMBL" id="MN739317">
    <property type="protein sequence ID" value="QHS98459.1"/>
    <property type="molecule type" value="Genomic_DNA"/>
</dbReference>
<reference evidence="2" key="1">
    <citation type="journal article" date="2020" name="Nature">
        <title>Giant virus diversity and host interactions through global metagenomics.</title>
        <authorList>
            <person name="Schulz F."/>
            <person name="Roux S."/>
            <person name="Paez-Espino D."/>
            <person name="Jungbluth S."/>
            <person name="Walsh D.A."/>
            <person name="Denef V.J."/>
            <person name="McMahon K.D."/>
            <person name="Konstantinidis K.T."/>
            <person name="Eloe-Fadrosh E.A."/>
            <person name="Kyrpides N.C."/>
            <person name="Woyke T."/>
        </authorList>
    </citation>
    <scope>NUCLEOTIDE SEQUENCE</scope>
    <source>
        <strain evidence="2">GVMAG-M-3300020185-18</strain>
    </source>
</reference>
<keyword evidence="1" id="KW-0472">Membrane</keyword>
<name>A0A6C0C3X3_9ZZZZ</name>
<dbReference type="InterPro" id="IPR009305">
    <property type="entry name" value="Mpo1-like"/>
</dbReference>
<dbReference type="GO" id="GO:0016020">
    <property type="term" value="C:membrane"/>
    <property type="evidence" value="ECO:0007669"/>
    <property type="project" value="GOC"/>
</dbReference>
<dbReference type="PANTHER" id="PTHR28026">
    <property type="entry name" value="DUF962 DOMAIN PROTEIN (AFU_ORTHOLOGUE AFUA_8G05310)"/>
    <property type="match status" value="1"/>
</dbReference>
<keyword evidence="1" id="KW-0812">Transmembrane</keyword>
<keyword evidence="1" id="KW-1133">Transmembrane helix</keyword>
<feature type="transmembrane region" description="Helical" evidence="1">
    <location>
        <begin position="26"/>
        <end position="43"/>
    </location>
</feature>
<accession>A0A6C0C3X3</accession>
<evidence type="ECO:0000313" key="2">
    <source>
        <dbReference type="EMBL" id="QHS98459.1"/>
    </source>
</evidence>